<proteinExistence type="predicted"/>
<dbReference type="InterPro" id="IPR052732">
    <property type="entry name" value="Cell-binding_unc_protein"/>
</dbReference>
<reference evidence="1 3" key="1">
    <citation type="submission" date="2014-08" db="EMBL/GenBank/DDBJ databases">
        <title>Methylacidiphilum kamchatkense strain Kam1 draft genome sequence.</title>
        <authorList>
            <person name="Birkeland N.-K."/>
            <person name="Erikstad H.A."/>
        </authorList>
    </citation>
    <scope>NUCLEOTIDE SEQUENCE [LARGE SCALE GENOMIC DNA]</scope>
    <source>
        <strain evidence="1 3">Kam1</strain>
    </source>
</reference>
<dbReference type="Gene3D" id="3.40.50.300">
    <property type="entry name" value="P-loop containing nucleotide triphosphate hydrolases"/>
    <property type="match status" value="1"/>
</dbReference>
<organism evidence="2 4">
    <name type="scientific">Methylacidiphilum kamchatkense Kam1</name>
    <dbReference type="NCBI Taxonomy" id="1202785"/>
    <lineage>
        <taxon>Bacteria</taxon>
        <taxon>Pseudomonadati</taxon>
        <taxon>Verrucomicrobiota</taxon>
        <taxon>Methylacidiphilae</taxon>
        <taxon>Methylacidiphilales</taxon>
        <taxon>Methylacidiphilaceae</taxon>
        <taxon>Methylacidiphilum (ex Ratnadevi et al. 2023)</taxon>
    </lineage>
</organism>
<dbReference type="EMBL" id="CP037899">
    <property type="protein sequence ID" value="QDQ41907.1"/>
    <property type="molecule type" value="Genomic_DNA"/>
</dbReference>
<sequence>MNNDKKTKDDLPSQEELLKFLLTKHSYPHKPKHIRFVQTHASYVFIVPPFVYKIKKPVNFGFLDFSTLEKRRFFCQQEIQLNRLLCPDAYLGVIPIFRNSSGFLSFDGPGTAVEYAVQMRMLPHRYFFKRLLRRNCVQLADIDRIVSKLCQFYKETDGGADIASWGTIEKIKKNTDENFEQTQSVIDITVSRIAFESIRYFTNRFYELYPDLFEERVQQGWIKNCHGDLHLEHIHLQPKNICIVDRIEFNERFRFIDIASDIAFLAMDLDYNGRPDLSFFFSDRMGQELKDLGLKKLLDFYKSYRAYVRGKVEGMTAQDPLVDPAKKKEHIERAKKYFRLSLQYAAIGSKPILLVVMGKIATGKSYLAQSLAEELDWKLFSSDRIRKEMLGLDIYTRPEGSIREKLYSEEITSKTYERLIHSGLIELSQNKGVVLDATFGRIEQRALLLDALHSKGYNSLFIEVQADLPTREKRLAERTLYPSISDARLEDLTLIDSLYEEPMELPQDRLLKISSTEPLMLLLSRLFHILCDRHLQQLMQGKANI</sequence>
<gene>
    <name evidence="1" type="ORF">A946_04515</name>
    <name evidence="2" type="ORF">kam1_659</name>
</gene>
<evidence type="ECO:0000313" key="3">
    <source>
        <dbReference type="Proteomes" id="UP000031594"/>
    </source>
</evidence>
<dbReference type="Pfam" id="PF13671">
    <property type="entry name" value="AAA_33"/>
    <property type="match status" value="1"/>
</dbReference>
<evidence type="ECO:0000313" key="4">
    <source>
        <dbReference type="Proteomes" id="UP000315925"/>
    </source>
</evidence>
<dbReference type="Proteomes" id="UP000315925">
    <property type="component" value="Chromosome"/>
</dbReference>
<keyword evidence="3" id="KW-1185">Reference proteome</keyword>
<dbReference type="InterPro" id="IPR027417">
    <property type="entry name" value="P-loop_NTPase"/>
</dbReference>
<dbReference type="PANTHER" id="PTHR43883:SF1">
    <property type="entry name" value="GLUCONOKINASE"/>
    <property type="match status" value="1"/>
</dbReference>
<dbReference type="SUPFAM" id="SSF56112">
    <property type="entry name" value="Protein kinase-like (PK-like)"/>
    <property type="match status" value="1"/>
</dbReference>
<dbReference type="EMBL" id="JQNX01000003">
    <property type="protein sequence ID" value="KIE58701.1"/>
    <property type="molecule type" value="Genomic_DNA"/>
</dbReference>
<protein>
    <submittedName>
        <fullName evidence="1">Phosphotransferase</fullName>
    </submittedName>
</protein>
<dbReference type="SUPFAM" id="SSF52540">
    <property type="entry name" value="P-loop containing nucleoside triphosphate hydrolases"/>
    <property type="match status" value="1"/>
</dbReference>
<evidence type="ECO:0000313" key="2">
    <source>
        <dbReference type="EMBL" id="QDQ41907.1"/>
    </source>
</evidence>
<evidence type="ECO:0000313" key="1">
    <source>
        <dbReference type="EMBL" id="KIE58701.1"/>
    </source>
</evidence>
<dbReference type="RefSeq" id="WP_039721169.1">
    <property type="nucleotide sequence ID" value="NZ_CP037899.1"/>
</dbReference>
<accession>A0A0C1RUQ8</accession>
<reference evidence="2" key="2">
    <citation type="journal article" date="2019" name="BMC Genomics">
        <title>Complete genome sequence analysis of the thermoacidophilic verrucomicrobial methanotroph 'Candidatus Methylacidiphilum kamchatkense' strain Kam1 and comparison with its closest relatives.</title>
        <authorList>
            <person name="Kruse T."/>
            <person name="Ratnadevi C.M."/>
            <person name="Erikstad H.A."/>
            <person name="Birkeland N.K."/>
        </authorList>
    </citation>
    <scope>NUCLEOTIDE SEQUENCE</scope>
    <source>
        <strain evidence="2">Kam1</strain>
    </source>
</reference>
<dbReference type="Proteomes" id="UP000031594">
    <property type="component" value="Unassembled WGS sequence"/>
</dbReference>
<dbReference type="STRING" id="1202785.A946_04515"/>
<dbReference type="OrthoDB" id="9810277at2"/>
<dbReference type="PANTHER" id="PTHR43883">
    <property type="entry name" value="SLR0207 PROTEIN"/>
    <property type="match status" value="1"/>
</dbReference>
<dbReference type="AlphaFoldDB" id="A0A0C1RUQ8"/>
<dbReference type="InterPro" id="IPR011009">
    <property type="entry name" value="Kinase-like_dom_sf"/>
</dbReference>
<name>A0A0C1RUQ8_9BACT</name>
<dbReference type="KEGG" id="mkc:kam1_659"/>
<reference evidence="4" key="3">
    <citation type="submission" date="2019-03" db="EMBL/GenBank/DDBJ databases">
        <title>Complete genome of Methylacidiphilum kamchatkense Kam1.</title>
        <authorList>
            <person name="Kruse T."/>
            <person name="Murarilal Ratnadevi C."/>
            <person name="Erikstad H.-A."/>
            <person name="Birkeland N.-K."/>
        </authorList>
    </citation>
    <scope>NUCLEOTIDE SEQUENCE [LARGE SCALE GENOMIC DNA]</scope>
    <source>
        <strain evidence="4">kam1</strain>
    </source>
</reference>